<feature type="transmembrane region" description="Helical" evidence="1">
    <location>
        <begin position="20"/>
        <end position="40"/>
    </location>
</feature>
<evidence type="ECO:0000313" key="4">
    <source>
        <dbReference type="Proteomes" id="UP000000493"/>
    </source>
</evidence>
<dbReference type="KEGG" id="rsi:Runsl_5162"/>
<gene>
    <name evidence="3" type="ordered locus">Runsl_5162</name>
</gene>
<proteinExistence type="predicted"/>
<dbReference type="SMART" id="SM00850">
    <property type="entry name" value="LytTR"/>
    <property type="match status" value="1"/>
</dbReference>
<keyword evidence="4" id="KW-1185">Reference proteome</keyword>
<feature type="transmembrane region" description="Helical" evidence="1">
    <location>
        <begin position="107"/>
        <end position="131"/>
    </location>
</feature>
<dbReference type="GO" id="GO:0000156">
    <property type="term" value="F:phosphorelay response regulator activity"/>
    <property type="evidence" value="ECO:0007669"/>
    <property type="project" value="InterPro"/>
</dbReference>
<reference evidence="3 4" key="2">
    <citation type="journal article" date="2012" name="Stand. Genomic Sci.">
        <title>Complete genome sequence of the aquatic bacterium Runella slithyformis type strain (LSU 4(T)).</title>
        <authorList>
            <person name="Copeland A."/>
            <person name="Zhang X."/>
            <person name="Misra M."/>
            <person name="Lapidus A."/>
            <person name="Nolan M."/>
            <person name="Lucas S."/>
            <person name="Deshpande S."/>
            <person name="Cheng J.F."/>
            <person name="Tapia R."/>
            <person name="Goodwin L.A."/>
            <person name="Pitluck S."/>
            <person name="Liolios K."/>
            <person name="Pagani I."/>
            <person name="Ivanova N."/>
            <person name="Mikhailova N."/>
            <person name="Pati A."/>
            <person name="Chen A."/>
            <person name="Palaniappan K."/>
            <person name="Land M."/>
            <person name="Hauser L."/>
            <person name="Pan C."/>
            <person name="Jeffries C.D."/>
            <person name="Detter J.C."/>
            <person name="Brambilla E.M."/>
            <person name="Rohde M."/>
            <person name="Djao O.D."/>
            <person name="Goker M."/>
            <person name="Sikorski J."/>
            <person name="Tindall B.J."/>
            <person name="Woyke T."/>
            <person name="Bristow J."/>
            <person name="Eisen J.A."/>
            <person name="Markowitz V."/>
            <person name="Hugenholtz P."/>
            <person name="Kyrpides N.C."/>
            <person name="Klenk H.P."/>
            <person name="Mavromatis K."/>
        </authorList>
    </citation>
    <scope>NUCLEOTIDE SEQUENCE [LARGE SCALE GENOMIC DNA]</scope>
    <source>
        <strain evidence="4">ATCC 29530 / DSM 19594 / LMG 11500 / NCIMB 11436 / LSU 4</strain>
    </source>
</reference>
<dbReference type="GO" id="GO:0003677">
    <property type="term" value="F:DNA binding"/>
    <property type="evidence" value="ECO:0007669"/>
    <property type="project" value="InterPro"/>
</dbReference>
<evidence type="ECO:0000259" key="2">
    <source>
        <dbReference type="PROSITE" id="PS50930"/>
    </source>
</evidence>
<keyword evidence="1" id="KW-0472">Membrane</keyword>
<dbReference type="RefSeq" id="WP_013930736.1">
    <property type="nucleotide sequence ID" value="NC_015703.1"/>
</dbReference>
<dbReference type="PANTHER" id="PTHR37299:SF1">
    <property type="entry name" value="STAGE 0 SPORULATION PROTEIN A HOMOLOG"/>
    <property type="match status" value="1"/>
</dbReference>
<dbReference type="InterPro" id="IPR046947">
    <property type="entry name" value="LytR-like"/>
</dbReference>
<feature type="transmembrane region" description="Helical" evidence="1">
    <location>
        <begin position="52"/>
        <end position="74"/>
    </location>
</feature>
<dbReference type="EMBL" id="CP002859">
    <property type="protein sequence ID" value="AEI51462.1"/>
    <property type="molecule type" value="Genomic_DNA"/>
</dbReference>
<feature type="domain" description="HTH LytTR-type" evidence="2">
    <location>
        <begin position="206"/>
        <end position="301"/>
    </location>
</feature>
<evidence type="ECO:0000256" key="1">
    <source>
        <dbReference type="SAM" id="Phobius"/>
    </source>
</evidence>
<accession>A0A7U3ZQE7</accession>
<dbReference type="Gene3D" id="2.40.50.1020">
    <property type="entry name" value="LytTr DNA-binding domain"/>
    <property type="match status" value="1"/>
</dbReference>
<organism evidence="3 4">
    <name type="scientific">Runella slithyformis (strain ATCC 29530 / DSM 19594 / LMG 11500 / NCIMB 11436 / LSU 4)</name>
    <dbReference type="NCBI Taxonomy" id="761193"/>
    <lineage>
        <taxon>Bacteria</taxon>
        <taxon>Pseudomonadati</taxon>
        <taxon>Bacteroidota</taxon>
        <taxon>Cytophagia</taxon>
        <taxon>Cytophagales</taxon>
        <taxon>Spirosomataceae</taxon>
        <taxon>Runella</taxon>
    </lineage>
</organism>
<reference evidence="4" key="1">
    <citation type="submission" date="2011-06" db="EMBL/GenBank/DDBJ databases">
        <title>The complete genome of chromosome of Runella slithyformis DSM 19594.</title>
        <authorList>
            <consortium name="US DOE Joint Genome Institute (JGI-PGF)"/>
            <person name="Lucas S."/>
            <person name="Han J."/>
            <person name="Lapidus A."/>
            <person name="Bruce D."/>
            <person name="Goodwin L."/>
            <person name="Pitluck S."/>
            <person name="Peters L."/>
            <person name="Kyrpides N."/>
            <person name="Mavromatis K."/>
            <person name="Ivanova N."/>
            <person name="Ovchinnikova G."/>
            <person name="Zhang X."/>
            <person name="Misra M."/>
            <person name="Detter J.C."/>
            <person name="Tapia R."/>
            <person name="Han C."/>
            <person name="Land M."/>
            <person name="Hauser L."/>
            <person name="Markowitz V."/>
            <person name="Cheng J.-F."/>
            <person name="Hugenholtz P."/>
            <person name="Woyke T."/>
            <person name="Wu D."/>
            <person name="Tindall B."/>
            <person name="Faehrich R."/>
            <person name="Brambilla E."/>
            <person name="Klenk H.-P."/>
            <person name="Eisen J.A."/>
        </authorList>
    </citation>
    <scope>NUCLEOTIDE SEQUENCE [LARGE SCALE GENOMIC DNA]</scope>
    <source>
        <strain evidence="4">ATCC 29530 / DSM 19594 / LMG 11500 / NCIMB 11436 / LSU 4</strain>
    </source>
</reference>
<evidence type="ECO:0000313" key="3">
    <source>
        <dbReference type="EMBL" id="AEI51462.1"/>
    </source>
</evidence>
<feature type="transmembrane region" description="Helical" evidence="1">
    <location>
        <begin position="151"/>
        <end position="169"/>
    </location>
</feature>
<dbReference type="InterPro" id="IPR007492">
    <property type="entry name" value="LytTR_DNA-bd_dom"/>
</dbReference>
<name>A0A7U3ZQE7_RUNSL</name>
<dbReference type="AlphaFoldDB" id="A0A7U3ZQE7"/>
<keyword evidence="1" id="KW-1133">Transmembrane helix</keyword>
<dbReference type="Pfam" id="PF04397">
    <property type="entry name" value="LytTR"/>
    <property type="match status" value="1"/>
</dbReference>
<keyword evidence="1" id="KW-0812">Transmembrane</keyword>
<dbReference type="PANTHER" id="PTHR37299">
    <property type="entry name" value="TRANSCRIPTIONAL REGULATOR-RELATED"/>
    <property type="match status" value="1"/>
</dbReference>
<protein>
    <submittedName>
        <fullName evidence="3">Response regulator receiver protein</fullName>
    </submittedName>
</protein>
<sequence length="306" mass="36480">MDVPAKIPVTLRAFRYPLCFLVSIALGLVLLWSLTLYIDSQNGFPMLGQYGLIYYLTNSLFYQSFYEIISFAIFMKVADWYIHLLPLNRITLTLHDILLYELRFFPCVLIAILLLSPVTNGIKYLVIYYPQYSWESYFPTFIFNVRMFDKYLILFFLFGYLYLNTNLLLDYTKWQSRQLVLEVKPDILPQPYMKAIEAWDEQGETILSVQDIMYFETESQSYFAYTKGRTYNIRKNLSVLETELNPQHFFRINRSVILNLSFIKNYTFWKNDKYIIGLNDSKTEFIMQRSRLKDLKERLPDSPPPE</sequence>
<dbReference type="PROSITE" id="PS50930">
    <property type="entry name" value="HTH_LYTTR"/>
    <property type="match status" value="1"/>
</dbReference>
<dbReference type="Proteomes" id="UP000000493">
    <property type="component" value="Chromosome"/>
</dbReference>